<dbReference type="PANTHER" id="PTHR21047:SF2">
    <property type="entry name" value="THYMIDINE DIPHOSPHO-4-KETO-RHAMNOSE 3,5-EPIMERASE"/>
    <property type="match status" value="1"/>
</dbReference>
<comment type="catalytic activity">
    <reaction evidence="1 7">
        <text>dTDP-4-dehydro-6-deoxy-alpha-D-glucose = dTDP-4-dehydro-beta-L-rhamnose</text>
        <dbReference type="Rhea" id="RHEA:16969"/>
        <dbReference type="ChEBI" id="CHEBI:57649"/>
        <dbReference type="ChEBI" id="CHEBI:62830"/>
        <dbReference type="EC" id="5.1.3.13"/>
    </reaction>
</comment>
<organism evidence="8 9">
    <name type="scientific">Longibacter salinarum</name>
    <dbReference type="NCBI Taxonomy" id="1850348"/>
    <lineage>
        <taxon>Bacteria</taxon>
        <taxon>Pseudomonadati</taxon>
        <taxon>Rhodothermota</taxon>
        <taxon>Rhodothermia</taxon>
        <taxon>Rhodothermales</taxon>
        <taxon>Salisaetaceae</taxon>
        <taxon>Longibacter</taxon>
    </lineage>
</organism>
<dbReference type="InterPro" id="IPR000888">
    <property type="entry name" value="RmlC-like"/>
</dbReference>
<feature type="active site" description="Proton donor" evidence="5">
    <location>
        <position position="129"/>
    </location>
</feature>
<dbReference type="OrthoDB" id="9800680at2"/>
<dbReference type="RefSeq" id="WP_098074687.1">
    <property type="nucleotide sequence ID" value="NZ_PDEQ01000002.1"/>
</dbReference>
<feature type="active site" description="Proton acceptor" evidence="5">
    <location>
        <position position="61"/>
    </location>
</feature>
<dbReference type="InterPro" id="IPR014710">
    <property type="entry name" value="RmlC-like_jellyroll"/>
</dbReference>
<feature type="site" description="Participates in a stacking interaction with the thymidine ring of dTDP-4-oxo-6-deoxyglucose" evidence="6">
    <location>
        <position position="135"/>
    </location>
</feature>
<dbReference type="Pfam" id="PF00908">
    <property type="entry name" value="dTDP_sugar_isom"/>
    <property type="match status" value="1"/>
</dbReference>
<dbReference type="PANTHER" id="PTHR21047">
    <property type="entry name" value="DTDP-6-DEOXY-D-GLUCOSE-3,5 EPIMERASE"/>
    <property type="match status" value="1"/>
</dbReference>
<evidence type="ECO:0000313" key="9">
    <source>
        <dbReference type="Proteomes" id="UP000220102"/>
    </source>
</evidence>
<dbReference type="NCBIfam" id="TIGR01221">
    <property type="entry name" value="rmlC"/>
    <property type="match status" value="1"/>
</dbReference>
<dbReference type="GO" id="GO:0019305">
    <property type="term" value="P:dTDP-rhamnose biosynthetic process"/>
    <property type="evidence" value="ECO:0007669"/>
    <property type="project" value="UniProtKB-UniRule"/>
</dbReference>
<reference evidence="8 9" key="1">
    <citation type="submission" date="2017-10" db="EMBL/GenBank/DDBJ databases">
        <title>Draft genome of Longibacter Salinarum.</title>
        <authorList>
            <person name="Goh K.M."/>
            <person name="Shamsir M.S."/>
            <person name="Lim S.W."/>
        </authorList>
    </citation>
    <scope>NUCLEOTIDE SEQUENCE [LARGE SCALE GENOMIC DNA]</scope>
    <source>
        <strain evidence="8 9">KCTC 52045</strain>
    </source>
</reference>
<dbReference type="InterPro" id="IPR011051">
    <property type="entry name" value="RmlC_Cupin_sf"/>
</dbReference>
<comment type="function">
    <text evidence="2 7">Catalyzes the epimerization of the C3' and C5'positions of dTDP-6-deoxy-D-xylo-4-hexulose, forming dTDP-6-deoxy-L-lyxo-4-hexulose.</text>
</comment>
<dbReference type="Proteomes" id="UP000220102">
    <property type="component" value="Unassembled WGS sequence"/>
</dbReference>
<keyword evidence="9" id="KW-1185">Reference proteome</keyword>
<dbReference type="SUPFAM" id="SSF51182">
    <property type="entry name" value="RmlC-like cupins"/>
    <property type="match status" value="1"/>
</dbReference>
<evidence type="ECO:0000313" key="8">
    <source>
        <dbReference type="EMBL" id="PEN14513.1"/>
    </source>
</evidence>
<dbReference type="GO" id="GO:0008830">
    <property type="term" value="F:dTDP-4-dehydrorhamnose 3,5-epimerase activity"/>
    <property type="evidence" value="ECO:0007669"/>
    <property type="project" value="UniProtKB-UniRule"/>
</dbReference>
<dbReference type="GO" id="GO:0005829">
    <property type="term" value="C:cytosol"/>
    <property type="evidence" value="ECO:0007669"/>
    <property type="project" value="TreeGrafter"/>
</dbReference>
<evidence type="ECO:0000256" key="2">
    <source>
        <dbReference type="ARBA" id="ARBA00001997"/>
    </source>
</evidence>
<evidence type="ECO:0000256" key="4">
    <source>
        <dbReference type="ARBA" id="ARBA00019595"/>
    </source>
</evidence>
<proteinExistence type="inferred from homology"/>
<comment type="caution">
    <text evidence="8">The sequence shown here is derived from an EMBL/GenBank/DDBJ whole genome shotgun (WGS) entry which is preliminary data.</text>
</comment>
<protein>
    <recommendedName>
        <fullName evidence="4 7">dTDP-4-dehydrorhamnose 3,5-epimerase</fullName>
        <ecNumber evidence="3 7">5.1.3.13</ecNumber>
    </recommendedName>
    <alternativeName>
        <fullName evidence="7">Thymidine diphospho-4-keto-rhamnose 3,5-epimerase</fullName>
    </alternativeName>
</protein>
<comment type="pathway">
    <text evidence="7">Carbohydrate biosynthesis; dTDP-L-rhamnose biosynthesis.</text>
</comment>
<dbReference type="Gene3D" id="2.60.120.10">
    <property type="entry name" value="Jelly Rolls"/>
    <property type="match status" value="1"/>
</dbReference>
<dbReference type="EMBL" id="PDEQ01000002">
    <property type="protein sequence ID" value="PEN14513.1"/>
    <property type="molecule type" value="Genomic_DNA"/>
</dbReference>
<accession>A0A2A8D133</accession>
<gene>
    <name evidence="8" type="primary">rfbC</name>
    <name evidence="8" type="ORF">CRI94_05670</name>
</gene>
<keyword evidence="7" id="KW-0413">Isomerase</keyword>
<dbReference type="CDD" id="cd00438">
    <property type="entry name" value="cupin_RmlC"/>
    <property type="match status" value="1"/>
</dbReference>
<comment type="subunit">
    <text evidence="7">Homodimer.</text>
</comment>
<sequence>MTVEETALPGVLHIQTDVYEDERGAFMETFHAERYAEAGIDATFVQDNVSRSEEGVLRGLHLQNPHPQGKLVYVLQGTVYDVVVDVRPSSNTFGEWMGTTLDAWSGQLYVPEGFAHGFVVTEGPALFAYKCTDVYDPNAELSVLWNDPDLDIEWPVDTPIVSGKDAAAPRLRDIDPDRLMLAESVQ</sequence>
<dbReference type="GO" id="GO:0000271">
    <property type="term" value="P:polysaccharide biosynthetic process"/>
    <property type="evidence" value="ECO:0007669"/>
    <property type="project" value="TreeGrafter"/>
</dbReference>
<dbReference type="UniPathway" id="UPA00124"/>
<dbReference type="EC" id="5.1.3.13" evidence="3 7"/>
<evidence type="ECO:0000256" key="5">
    <source>
        <dbReference type="PIRSR" id="PIRSR600888-1"/>
    </source>
</evidence>
<evidence type="ECO:0000256" key="7">
    <source>
        <dbReference type="RuleBase" id="RU364069"/>
    </source>
</evidence>
<evidence type="ECO:0000256" key="3">
    <source>
        <dbReference type="ARBA" id="ARBA00012098"/>
    </source>
</evidence>
<evidence type="ECO:0000256" key="6">
    <source>
        <dbReference type="PIRSR" id="PIRSR600888-3"/>
    </source>
</evidence>
<comment type="similarity">
    <text evidence="7">Belongs to the dTDP-4-dehydrorhamnose 3,5-epimerase family.</text>
</comment>
<evidence type="ECO:0000256" key="1">
    <source>
        <dbReference type="ARBA" id="ARBA00001298"/>
    </source>
</evidence>
<dbReference type="AlphaFoldDB" id="A0A2A8D133"/>
<name>A0A2A8D133_9BACT</name>